<dbReference type="Pfam" id="PF13279">
    <property type="entry name" value="4HBT_2"/>
    <property type="match status" value="1"/>
</dbReference>
<reference evidence="2" key="1">
    <citation type="submission" date="2017-12" db="EMBL/GenBank/DDBJ databases">
        <title>Genomic analysis of Paracoccus sp. CBA4604.</title>
        <authorList>
            <person name="Roh S.W."/>
            <person name="Kim J.Y."/>
            <person name="Kim J.S."/>
        </authorList>
    </citation>
    <scope>NUCLEOTIDE SEQUENCE [LARGE SCALE GENOMIC DNA]</scope>
    <source>
        <strain evidence="2">CBA4604</strain>
    </source>
</reference>
<dbReference type="OrthoDB" id="7204167at2"/>
<dbReference type="Gene3D" id="3.10.129.10">
    <property type="entry name" value="Hotdog Thioesterase"/>
    <property type="match status" value="1"/>
</dbReference>
<proteinExistence type="predicted"/>
<dbReference type="AlphaFoldDB" id="A0A2K9MJR0"/>
<dbReference type="InterPro" id="IPR029069">
    <property type="entry name" value="HotDog_dom_sf"/>
</dbReference>
<dbReference type="EMBL" id="CP025583">
    <property type="protein sequence ID" value="AUM75266.1"/>
    <property type="molecule type" value="Genomic_DNA"/>
</dbReference>
<protein>
    <submittedName>
        <fullName evidence="1">Thioesterase</fullName>
    </submittedName>
</protein>
<dbReference type="CDD" id="cd00586">
    <property type="entry name" value="4HBT"/>
    <property type="match status" value="1"/>
</dbReference>
<dbReference type="KEGG" id="paru:CYR75_14010"/>
<dbReference type="SUPFAM" id="SSF54637">
    <property type="entry name" value="Thioesterase/thiol ester dehydrase-isomerase"/>
    <property type="match status" value="1"/>
</dbReference>
<dbReference type="RefSeq" id="WP_101500609.1">
    <property type="nucleotide sequence ID" value="NZ_CP025583.1"/>
</dbReference>
<sequence>MAHYRFPQKILFKHCDPAGIVFYPRYYEMLNDAVEAMFSDLLGWPFEEMHKTPPNGSGVPTVRMETVFSAPSRHGDRIELAVTLTRLGASSLGLRTVASAGDEVRFTAEQVLVCVDGHGRPRGWPDAVREKITSIMEDAA</sequence>
<organism evidence="1 2">
    <name type="scientific">Paracoccus jeotgali</name>
    <dbReference type="NCBI Taxonomy" id="2065379"/>
    <lineage>
        <taxon>Bacteria</taxon>
        <taxon>Pseudomonadati</taxon>
        <taxon>Pseudomonadota</taxon>
        <taxon>Alphaproteobacteria</taxon>
        <taxon>Rhodobacterales</taxon>
        <taxon>Paracoccaceae</taxon>
        <taxon>Paracoccus</taxon>
    </lineage>
</organism>
<gene>
    <name evidence="1" type="ORF">CYR75_14010</name>
</gene>
<accession>A0A2K9MJR0</accession>
<evidence type="ECO:0000313" key="1">
    <source>
        <dbReference type="EMBL" id="AUM75266.1"/>
    </source>
</evidence>
<evidence type="ECO:0000313" key="2">
    <source>
        <dbReference type="Proteomes" id="UP000234882"/>
    </source>
</evidence>
<name>A0A2K9MJR0_9RHOB</name>
<dbReference type="Proteomes" id="UP000234882">
    <property type="component" value="Chromosome"/>
</dbReference>
<keyword evidence="2" id="KW-1185">Reference proteome</keyword>